<dbReference type="Proteomes" id="UP000070299">
    <property type="component" value="Unassembled WGS sequence"/>
</dbReference>
<dbReference type="Pfam" id="PF13430">
    <property type="entry name" value="DUF4112"/>
    <property type="match status" value="1"/>
</dbReference>
<keyword evidence="1" id="KW-0472">Membrane</keyword>
<reference evidence="3" key="1">
    <citation type="submission" date="2016-02" db="EMBL/GenBank/DDBJ databases">
        <authorList>
            <person name="Schultz-Johansen M."/>
            <person name="Glaring M.A."/>
            <person name="Bech P.K."/>
            <person name="Stougaard P."/>
        </authorList>
    </citation>
    <scope>NUCLEOTIDE SEQUENCE [LARGE SCALE GENOMIC DNA]</scope>
    <source>
        <strain evidence="3">S66</strain>
    </source>
</reference>
<comment type="caution">
    <text evidence="2">The sequence shown here is derived from an EMBL/GenBank/DDBJ whole genome shotgun (WGS) entry which is preliminary data.</text>
</comment>
<dbReference type="STRING" id="1799789.AX660_09700"/>
<dbReference type="PANTHER" id="PTHR35519:SF2">
    <property type="entry name" value="PH DOMAIN PROTEIN"/>
    <property type="match status" value="1"/>
</dbReference>
<evidence type="ECO:0000256" key="1">
    <source>
        <dbReference type="SAM" id="Phobius"/>
    </source>
</evidence>
<dbReference type="RefSeq" id="WP_068374309.1">
    <property type="nucleotide sequence ID" value="NZ_LSNE01000003.1"/>
</dbReference>
<sequence length="138" mass="15406">MPQTLLAPPALLHAQKLAQFLDNGFKVPLLNIRFGVDFLVGLIPGVGDAVMALVSLTIVYKAGQLGMPATMQAQMLKNILLDFVLGLLPLVGDIADLFYRANQKNVRMMERWWVSQHYQVIQANSQDALTKWQQNNTD</sequence>
<keyword evidence="1" id="KW-1133">Transmembrane helix</keyword>
<organism evidence="2 3">
    <name type="scientific">Paraglaciecola hydrolytica</name>
    <dbReference type="NCBI Taxonomy" id="1799789"/>
    <lineage>
        <taxon>Bacteria</taxon>
        <taxon>Pseudomonadati</taxon>
        <taxon>Pseudomonadota</taxon>
        <taxon>Gammaproteobacteria</taxon>
        <taxon>Alteromonadales</taxon>
        <taxon>Alteromonadaceae</taxon>
        <taxon>Paraglaciecola</taxon>
    </lineage>
</organism>
<keyword evidence="3" id="KW-1185">Reference proteome</keyword>
<dbReference type="OrthoDB" id="513552at2"/>
<proteinExistence type="predicted"/>
<protein>
    <recommendedName>
        <fullName evidence="4">DUF4112 domain-containing protein</fullName>
    </recommendedName>
</protein>
<evidence type="ECO:0000313" key="3">
    <source>
        <dbReference type="Proteomes" id="UP000070299"/>
    </source>
</evidence>
<name>A0A136A4U8_9ALTE</name>
<feature type="transmembrane region" description="Helical" evidence="1">
    <location>
        <begin position="38"/>
        <end position="59"/>
    </location>
</feature>
<dbReference type="InterPro" id="IPR025187">
    <property type="entry name" value="DUF4112"/>
</dbReference>
<feature type="transmembrane region" description="Helical" evidence="1">
    <location>
        <begin position="79"/>
        <end position="99"/>
    </location>
</feature>
<dbReference type="AlphaFoldDB" id="A0A136A4U8"/>
<dbReference type="EMBL" id="LSNE01000003">
    <property type="protein sequence ID" value="KXI30247.1"/>
    <property type="molecule type" value="Genomic_DNA"/>
</dbReference>
<evidence type="ECO:0000313" key="2">
    <source>
        <dbReference type="EMBL" id="KXI30247.1"/>
    </source>
</evidence>
<keyword evidence="1" id="KW-0812">Transmembrane</keyword>
<gene>
    <name evidence="2" type="ORF">AX660_09700</name>
</gene>
<evidence type="ECO:0008006" key="4">
    <source>
        <dbReference type="Google" id="ProtNLM"/>
    </source>
</evidence>
<accession>A0A136A4U8</accession>
<dbReference type="PANTHER" id="PTHR35519">
    <property type="entry name" value="MEMBRANE PROTEINS"/>
    <property type="match status" value="1"/>
</dbReference>